<reference evidence="10 11" key="1">
    <citation type="submission" date="2015-09" db="EMBL/GenBank/DDBJ databases">
        <title>Draft genome sequence of Alicyclobacillus ferrooxydans DSM 22381.</title>
        <authorList>
            <person name="Hemp J."/>
        </authorList>
    </citation>
    <scope>NUCLEOTIDE SEQUENCE [LARGE SCALE GENOMIC DNA]</scope>
    <source>
        <strain evidence="10 11">TC-34</strain>
    </source>
</reference>
<dbReference type="InterPro" id="IPR052170">
    <property type="entry name" value="M29_Exopeptidase"/>
</dbReference>
<accession>A0A0N8PPY7</accession>
<dbReference type="GO" id="GO:0008237">
    <property type="term" value="F:metallopeptidase activity"/>
    <property type="evidence" value="ECO:0007669"/>
    <property type="project" value="UniProtKB-KW"/>
</dbReference>
<keyword evidence="8" id="KW-0378">Hydrolase</keyword>
<proteinExistence type="inferred from homology"/>
<evidence type="ECO:0000313" key="10">
    <source>
        <dbReference type="EMBL" id="KPV45637.1"/>
    </source>
</evidence>
<dbReference type="SUPFAM" id="SSF144052">
    <property type="entry name" value="Thermophilic metalloprotease-like"/>
    <property type="match status" value="1"/>
</dbReference>
<comment type="cofactor">
    <cofactor evidence="1">
        <name>Co(2+)</name>
        <dbReference type="ChEBI" id="CHEBI:48828"/>
    </cofactor>
</comment>
<dbReference type="GO" id="GO:0046872">
    <property type="term" value="F:metal ion binding"/>
    <property type="evidence" value="ECO:0007669"/>
    <property type="project" value="UniProtKB-KW"/>
</dbReference>
<dbReference type="AlphaFoldDB" id="A0A0N8PPY7"/>
<evidence type="ECO:0000256" key="5">
    <source>
        <dbReference type="ARBA" id="ARBA00022438"/>
    </source>
</evidence>
<dbReference type="GO" id="GO:0004177">
    <property type="term" value="F:aminopeptidase activity"/>
    <property type="evidence" value="ECO:0007669"/>
    <property type="project" value="UniProtKB-KW"/>
</dbReference>
<evidence type="ECO:0000256" key="9">
    <source>
        <dbReference type="ARBA" id="ARBA00023049"/>
    </source>
</evidence>
<dbReference type="PRINTS" id="PR00919">
    <property type="entry name" value="THERMOPTASE"/>
</dbReference>
<evidence type="ECO:0000256" key="4">
    <source>
        <dbReference type="ARBA" id="ARBA00008236"/>
    </source>
</evidence>
<name>A0A0N8PPY7_9BACL</name>
<keyword evidence="9" id="KW-0482">Metalloprotease</keyword>
<evidence type="ECO:0000256" key="8">
    <source>
        <dbReference type="ARBA" id="ARBA00022801"/>
    </source>
</evidence>
<evidence type="ECO:0000256" key="7">
    <source>
        <dbReference type="ARBA" id="ARBA00022723"/>
    </source>
</evidence>
<dbReference type="PANTHER" id="PTHR34448:SF3">
    <property type="entry name" value="AMINOPEPTIDASE AMPS"/>
    <property type="match status" value="1"/>
</dbReference>
<keyword evidence="7" id="KW-0479">Metal-binding</keyword>
<comment type="similarity">
    <text evidence="4">Belongs to the peptidase M29 family.</text>
</comment>
<dbReference type="EMBL" id="LJCO01000008">
    <property type="protein sequence ID" value="KPV45637.1"/>
    <property type="molecule type" value="Genomic_DNA"/>
</dbReference>
<keyword evidence="5" id="KW-0031">Aminopeptidase</keyword>
<evidence type="ECO:0000256" key="1">
    <source>
        <dbReference type="ARBA" id="ARBA00001941"/>
    </source>
</evidence>
<protein>
    <recommendedName>
        <fullName evidence="12">Peptidase M29</fullName>
    </recommendedName>
</protein>
<evidence type="ECO:0000313" key="11">
    <source>
        <dbReference type="Proteomes" id="UP000050482"/>
    </source>
</evidence>
<keyword evidence="6" id="KW-0645">Protease</keyword>
<dbReference type="InterPro" id="IPR035097">
    <property type="entry name" value="M29_N-terminal"/>
</dbReference>
<dbReference type="PATRIC" id="fig|471514.4.peg.319"/>
<evidence type="ECO:0008006" key="12">
    <source>
        <dbReference type="Google" id="ProtNLM"/>
    </source>
</evidence>
<gene>
    <name evidence="10" type="ORF">AN477_01605</name>
</gene>
<dbReference type="STRING" id="471514.AN477_01605"/>
<comment type="cofactor">
    <cofactor evidence="2">
        <name>Mg(2+)</name>
        <dbReference type="ChEBI" id="CHEBI:18420"/>
    </cofactor>
</comment>
<dbReference type="RefSeq" id="WP_169787830.1">
    <property type="nucleotide sequence ID" value="NZ_LJCO01000008.1"/>
</dbReference>
<dbReference type="InterPro" id="IPR000787">
    <property type="entry name" value="Peptidase_M29"/>
</dbReference>
<organism evidence="10 11">
    <name type="scientific">Alicyclobacillus ferrooxydans</name>
    <dbReference type="NCBI Taxonomy" id="471514"/>
    <lineage>
        <taxon>Bacteria</taxon>
        <taxon>Bacillati</taxon>
        <taxon>Bacillota</taxon>
        <taxon>Bacilli</taxon>
        <taxon>Bacillales</taxon>
        <taxon>Alicyclobacillaceae</taxon>
        <taxon>Alicyclobacillus</taxon>
    </lineage>
</organism>
<sequence length="408" mass="46114">MDFQRNLREYAKLAVRVGVNIQPEQGLFVQAPVQAAEFTHLIVDEAYQAGARVVDVEWSDGYVRKARLSNSPLDELKIFPQWRVNGILERAKSGYAFLTVVYPQPGLMDDIPVERHSASQQAILEGLSEFIAMQMSHKVRWCGISVATPEWANRVFPGLHYEERLLHLWGIVFNITRVNQENPLKAWEHHISSLRYRTDNLNGYRFSRLHYKSPVTDLTIELPRDHVWQGGVGRADNIIQSIPNIPTEEVFTAPMRTGVNGYVTSTKPVVFNDHIIEGIRIVFQNGRIVDFTAEKGYEVLKSIIETDEGSHYLGELALVPYSSPISRTGLTFYDILYDENASCHLAIGAAYPACIKNGTEMSKVDQLAKGLNNSLIHVDFMIGSKELNIDGETEDSKVIPLFRNGEWV</sequence>
<evidence type="ECO:0000256" key="3">
    <source>
        <dbReference type="ARBA" id="ARBA00001947"/>
    </source>
</evidence>
<dbReference type="GO" id="GO:0006508">
    <property type="term" value="P:proteolysis"/>
    <property type="evidence" value="ECO:0007669"/>
    <property type="project" value="UniProtKB-KW"/>
</dbReference>
<comment type="caution">
    <text evidence="10">The sequence shown here is derived from an EMBL/GenBank/DDBJ whole genome shotgun (WGS) entry which is preliminary data.</text>
</comment>
<comment type="cofactor">
    <cofactor evidence="3">
        <name>Zn(2+)</name>
        <dbReference type="ChEBI" id="CHEBI:29105"/>
    </cofactor>
</comment>
<dbReference type="Gene3D" id="3.40.1830.10">
    <property type="entry name" value="Thermophilic metalloprotease (M29)"/>
    <property type="match status" value="1"/>
</dbReference>
<keyword evidence="11" id="KW-1185">Reference proteome</keyword>
<dbReference type="Pfam" id="PF02073">
    <property type="entry name" value="Peptidase_M29"/>
    <property type="match status" value="1"/>
</dbReference>
<dbReference type="Proteomes" id="UP000050482">
    <property type="component" value="Unassembled WGS sequence"/>
</dbReference>
<dbReference type="PANTHER" id="PTHR34448">
    <property type="entry name" value="AMINOPEPTIDASE"/>
    <property type="match status" value="1"/>
</dbReference>
<evidence type="ECO:0000256" key="2">
    <source>
        <dbReference type="ARBA" id="ARBA00001946"/>
    </source>
</evidence>
<evidence type="ECO:0000256" key="6">
    <source>
        <dbReference type="ARBA" id="ARBA00022670"/>
    </source>
</evidence>